<proteinExistence type="predicted"/>
<dbReference type="OrthoDB" id="4135193at1224"/>
<organism evidence="1 2">
    <name type="scientific">Exilibacterium tricleocarpae</name>
    <dbReference type="NCBI Taxonomy" id="2591008"/>
    <lineage>
        <taxon>Bacteria</taxon>
        <taxon>Pseudomonadati</taxon>
        <taxon>Pseudomonadota</taxon>
        <taxon>Gammaproteobacteria</taxon>
        <taxon>Cellvibrionales</taxon>
        <taxon>Cellvibrionaceae</taxon>
        <taxon>Exilibacterium</taxon>
    </lineage>
</organism>
<dbReference type="Proteomes" id="UP000319732">
    <property type="component" value="Unassembled WGS sequence"/>
</dbReference>
<dbReference type="AlphaFoldDB" id="A0A545TLK4"/>
<dbReference type="RefSeq" id="WP_142904894.1">
    <property type="nucleotide sequence ID" value="NZ_ML660094.1"/>
</dbReference>
<name>A0A545TLK4_9GAMM</name>
<evidence type="ECO:0000313" key="2">
    <source>
        <dbReference type="Proteomes" id="UP000319732"/>
    </source>
</evidence>
<reference evidence="1 2" key="1">
    <citation type="submission" date="2019-06" db="EMBL/GenBank/DDBJ databases">
        <title>Whole genome sequence for Cellvibrionaceae sp. R142.</title>
        <authorList>
            <person name="Wang G."/>
        </authorList>
    </citation>
    <scope>NUCLEOTIDE SEQUENCE [LARGE SCALE GENOMIC DNA]</scope>
    <source>
        <strain evidence="1 2">R142</strain>
    </source>
</reference>
<protein>
    <submittedName>
        <fullName evidence="1">Uncharacterized protein</fullName>
    </submittedName>
</protein>
<gene>
    <name evidence="1" type="ORF">FKG94_13630</name>
</gene>
<evidence type="ECO:0000313" key="1">
    <source>
        <dbReference type="EMBL" id="TQV78115.1"/>
    </source>
</evidence>
<keyword evidence="2" id="KW-1185">Reference proteome</keyword>
<accession>A0A545TLK4</accession>
<dbReference type="EMBL" id="VHSG01000013">
    <property type="protein sequence ID" value="TQV78115.1"/>
    <property type="molecule type" value="Genomic_DNA"/>
</dbReference>
<sequence length="71" mass="7560">MTTVTVGGPDEAAIDIGERAVANAKIDVDSREIVTVWPGAPKKDQGMFIYPVEKVAPQSLHNLTGPPTTTR</sequence>
<comment type="caution">
    <text evidence="1">The sequence shown here is derived from an EMBL/GenBank/DDBJ whole genome shotgun (WGS) entry which is preliminary data.</text>
</comment>